<protein>
    <recommendedName>
        <fullName evidence="3">histidine kinase</fullName>
        <ecNumber evidence="3">2.7.13.3</ecNumber>
    </recommendedName>
</protein>
<evidence type="ECO:0000256" key="6">
    <source>
        <dbReference type="ARBA" id="ARBA00022777"/>
    </source>
</evidence>
<dbReference type="GO" id="GO:0016020">
    <property type="term" value="C:membrane"/>
    <property type="evidence" value="ECO:0007669"/>
    <property type="project" value="UniProtKB-SubCell"/>
</dbReference>
<dbReference type="InterPro" id="IPR005467">
    <property type="entry name" value="His_kinase_dom"/>
</dbReference>
<evidence type="ECO:0000256" key="3">
    <source>
        <dbReference type="ARBA" id="ARBA00012438"/>
    </source>
</evidence>
<dbReference type="PROSITE" id="PS50109">
    <property type="entry name" value="HIS_KIN"/>
    <property type="match status" value="1"/>
</dbReference>
<dbReference type="InterPro" id="IPR001610">
    <property type="entry name" value="PAC"/>
</dbReference>
<feature type="transmembrane region" description="Helical" evidence="7">
    <location>
        <begin position="64"/>
        <end position="87"/>
    </location>
</feature>
<keyword evidence="13" id="KW-1185">Reference proteome</keyword>
<dbReference type="Pfam" id="PF13426">
    <property type="entry name" value="PAS_9"/>
    <property type="match status" value="2"/>
</dbReference>
<evidence type="ECO:0000259" key="9">
    <source>
        <dbReference type="PROSITE" id="PS50112"/>
    </source>
</evidence>
<dbReference type="InterPro" id="IPR036890">
    <property type="entry name" value="HATPase_C_sf"/>
</dbReference>
<dbReference type="SUPFAM" id="SSF55874">
    <property type="entry name" value="ATPase domain of HSP90 chaperone/DNA topoisomerase II/histidine kinase"/>
    <property type="match status" value="1"/>
</dbReference>
<dbReference type="PANTHER" id="PTHR43065:SF47">
    <property type="match status" value="1"/>
</dbReference>
<dbReference type="EMBL" id="FWXD01000007">
    <property type="protein sequence ID" value="SMC23073.1"/>
    <property type="molecule type" value="Genomic_DNA"/>
</dbReference>
<dbReference type="CDD" id="cd06225">
    <property type="entry name" value="HAMP"/>
    <property type="match status" value="1"/>
</dbReference>
<reference evidence="12 13" key="1">
    <citation type="submission" date="2017-04" db="EMBL/GenBank/DDBJ databases">
        <authorList>
            <person name="Afonso C.L."/>
            <person name="Miller P.J."/>
            <person name="Scott M.A."/>
            <person name="Spackman E."/>
            <person name="Goraichik I."/>
            <person name="Dimitrov K.M."/>
            <person name="Suarez D.L."/>
            <person name="Swayne D.E."/>
        </authorList>
    </citation>
    <scope>NUCLEOTIDE SEQUENCE [LARGE SCALE GENOMIC DNA]</scope>
    <source>
        <strain evidence="12 13">DSM 23236</strain>
    </source>
</reference>
<evidence type="ECO:0000259" key="8">
    <source>
        <dbReference type="PROSITE" id="PS50109"/>
    </source>
</evidence>
<dbReference type="InterPro" id="IPR036097">
    <property type="entry name" value="HisK_dim/P_sf"/>
</dbReference>
<name>A0A1W1XGG3_9NEIS</name>
<dbReference type="PROSITE" id="PS50113">
    <property type="entry name" value="PAC"/>
    <property type="match status" value="2"/>
</dbReference>
<dbReference type="Gene3D" id="1.10.287.130">
    <property type="match status" value="1"/>
</dbReference>
<dbReference type="SMART" id="SM00091">
    <property type="entry name" value="PAS"/>
    <property type="match status" value="2"/>
</dbReference>
<keyword evidence="6" id="KW-0418">Kinase</keyword>
<comment type="catalytic activity">
    <reaction evidence="1">
        <text>ATP + protein L-histidine = ADP + protein N-phospho-L-histidine.</text>
        <dbReference type="EC" id="2.7.13.3"/>
    </reaction>
</comment>
<evidence type="ECO:0000256" key="7">
    <source>
        <dbReference type="SAM" id="Phobius"/>
    </source>
</evidence>
<feature type="transmembrane region" description="Helical" evidence="7">
    <location>
        <begin position="26"/>
        <end position="44"/>
    </location>
</feature>
<organism evidence="12 13">
    <name type="scientific">Andreprevotia lacus DSM 23236</name>
    <dbReference type="NCBI Taxonomy" id="1121001"/>
    <lineage>
        <taxon>Bacteria</taxon>
        <taxon>Pseudomonadati</taxon>
        <taxon>Pseudomonadota</taxon>
        <taxon>Betaproteobacteria</taxon>
        <taxon>Neisseriales</taxon>
        <taxon>Chitinibacteraceae</taxon>
        <taxon>Andreprevotia</taxon>
    </lineage>
</organism>
<keyword evidence="7" id="KW-0472">Membrane</keyword>
<feature type="transmembrane region" description="Helical" evidence="7">
    <location>
        <begin position="134"/>
        <end position="155"/>
    </location>
</feature>
<dbReference type="InterPro" id="IPR003594">
    <property type="entry name" value="HATPase_dom"/>
</dbReference>
<dbReference type="Gene3D" id="6.10.340.10">
    <property type="match status" value="1"/>
</dbReference>
<feature type="domain" description="PAS" evidence="9">
    <location>
        <begin position="673"/>
        <end position="719"/>
    </location>
</feature>
<gene>
    <name evidence="12" type="ORF">SAMN02745857_01536</name>
</gene>
<feature type="transmembrane region" description="Helical" evidence="7">
    <location>
        <begin position="461"/>
        <end position="484"/>
    </location>
</feature>
<feature type="domain" description="PAC" evidence="10">
    <location>
        <begin position="761"/>
        <end position="813"/>
    </location>
</feature>
<evidence type="ECO:0000259" key="11">
    <source>
        <dbReference type="PROSITE" id="PS50885"/>
    </source>
</evidence>
<accession>A0A1W1XGG3</accession>
<dbReference type="NCBIfam" id="TIGR00229">
    <property type="entry name" value="sensory_box"/>
    <property type="match status" value="2"/>
</dbReference>
<evidence type="ECO:0000256" key="4">
    <source>
        <dbReference type="ARBA" id="ARBA00022553"/>
    </source>
</evidence>
<feature type="domain" description="HAMP" evidence="11">
    <location>
        <begin position="480"/>
        <end position="532"/>
    </location>
</feature>
<dbReference type="GO" id="GO:0000155">
    <property type="term" value="F:phosphorelay sensor kinase activity"/>
    <property type="evidence" value="ECO:0007669"/>
    <property type="project" value="InterPro"/>
</dbReference>
<dbReference type="PRINTS" id="PR00344">
    <property type="entry name" value="BCTRLSENSOR"/>
</dbReference>
<evidence type="ECO:0000313" key="12">
    <source>
        <dbReference type="EMBL" id="SMC23073.1"/>
    </source>
</evidence>
<dbReference type="InterPro" id="IPR000700">
    <property type="entry name" value="PAS-assoc_C"/>
</dbReference>
<keyword evidence="7" id="KW-0812">Transmembrane</keyword>
<dbReference type="SMART" id="SM00387">
    <property type="entry name" value="HATPase_c"/>
    <property type="match status" value="1"/>
</dbReference>
<dbReference type="SUPFAM" id="SSF47384">
    <property type="entry name" value="Homodimeric domain of signal transducing histidine kinase"/>
    <property type="match status" value="1"/>
</dbReference>
<feature type="transmembrane region" description="Helical" evidence="7">
    <location>
        <begin position="205"/>
        <end position="225"/>
    </location>
</feature>
<dbReference type="PROSITE" id="PS50112">
    <property type="entry name" value="PAS"/>
    <property type="match status" value="1"/>
</dbReference>
<dbReference type="SUPFAM" id="SSF158472">
    <property type="entry name" value="HAMP domain-like"/>
    <property type="match status" value="1"/>
</dbReference>
<dbReference type="InterPro" id="IPR003660">
    <property type="entry name" value="HAMP_dom"/>
</dbReference>
<dbReference type="Gene3D" id="3.30.450.20">
    <property type="entry name" value="PAS domain"/>
    <property type="match status" value="2"/>
</dbReference>
<dbReference type="OrthoDB" id="9812260at2"/>
<dbReference type="EC" id="2.7.13.3" evidence="3"/>
<dbReference type="PANTHER" id="PTHR43065">
    <property type="entry name" value="SENSOR HISTIDINE KINASE"/>
    <property type="match status" value="1"/>
</dbReference>
<evidence type="ECO:0000256" key="1">
    <source>
        <dbReference type="ARBA" id="ARBA00000085"/>
    </source>
</evidence>
<evidence type="ECO:0000256" key="5">
    <source>
        <dbReference type="ARBA" id="ARBA00022679"/>
    </source>
</evidence>
<dbReference type="Pfam" id="PF02518">
    <property type="entry name" value="HATPase_c"/>
    <property type="match status" value="1"/>
</dbReference>
<feature type="transmembrane region" description="Helical" evidence="7">
    <location>
        <begin position="99"/>
        <end position="122"/>
    </location>
</feature>
<dbReference type="RefSeq" id="WP_084090198.1">
    <property type="nucleotide sequence ID" value="NZ_FWXD01000007.1"/>
</dbReference>
<feature type="transmembrane region" description="Helical" evidence="7">
    <location>
        <begin position="281"/>
        <end position="302"/>
    </location>
</feature>
<dbReference type="STRING" id="1121001.SAMN02745857_01536"/>
<keyword evidence="4" id="KW-0597">Phosphoprotein</keyword>
<dbReference type="PROSITE" id="PS50885">
    <property type="entry name" value="HAMP"/>
    <property type="match status" value="1"/>
</dbReference>
<evidence type="ECO:0000256" key="2">
    <source>
        <dbReference type="ARBA" id="ARBA00004370"/>
    </source>
</evidence>
<feature type="domain" description="Histidine kinase" evidence="8">
    <location>
        <begin position="865"/>
        <end position="1096"/>
    </location>
</feature>
<feature type="domain" description="PAC" evidence="10">
    <location>
        <begin position="622"/>
        <end position="672"/>
    </location>
</feature>
<dbReference type="SUPFAM" id="SSF55785">
    <property type="entry name" value="PYP-like sensor domain (PAS domain)"/>
    <property type="match status" value="2"/>
</dbReference>
<feature type="transmembrane region" description="Helical" evidence="7">
    <location>
        <begin position="167"/>
        <end position="185"/>
    </location>
</feature>
<dbReference type="CDD" id="cd00130">
    <property type="entry name" value="PAS"/>
    <property type="match status" value="2"/>
</dbReference>
<dbReference type="CDD" id="cd00075">
    <property type="entry name" value="HATPase"/>
    <property type="match status" value="1"/>
</dbReference>
<comment type="subcellular location">
    <subcellularLocation>
        <location evidence="2">Membrane</location>
    </subcellularLocation>
</comment>
<dbReference type="Pfam" id="PF00672">
    <property type="entry name" value="HAMP"/>
    <property type="match status" value="1"/>
</dbReference>
<evidence type="ECO:0000313" key="13">
    <source>
        <dbReference type="Proteomes" id="UP000192761"/>
    </source>
</evidence>
<dbReference type="SMART" id="SM00086">
    <property type="entry name" value="PAC"/>
    <property type="match status" value="2"/>
</dbReference>
<dbReference type="Gene3D" id="3.30.565.10">
    <property type="entry name" value="Histidine kinase-like ATPase, C-terminal domain"/>
    <property type="match status" value="1"/>
</dbReference>
<dbReference type="AlphaFoldDB" id="A0A1W1XGG3"/>
<sequence>MRELIVGLQQLYGSVPLPLLEVWGRFAYLIGLMLAACAFTGVTFRPAGAWGLGREQQAWDARALFSAGLTFALIPLSGYIGSGIVLVPGAQTFESLKDVMVFLTIVLFGYPALLVIPAAYMLSDLIEGVPPGFVLDWMPGYFCWTAFVWMAYQLIGRNPDFRLARTWGRYALFVLVLMALDPVMWGYLCSAKFTPAIAHREITPALAFTLSITWLLAPFMMLGALPLARRCRLFWAEIPGHVRERWLRRPSWVWESGQGVTPAPVAATGDEAARGIPIRMVLAASFIGLALLLVGAVAWLTLRNGEEAANKLASRLHQEIADNINLQLDDYLARTSDDVAQRVATINHLLAGLQIARHGRAWMVARDGRVIASSLPGGRNDAVMREAQQTLQRTPLALSSLRVPYQFRFDVVSAQPLSRETWLAQATPYSDPAGHTNWVELTAMPESYYLADVQAGSSQSAMLSAIALTLALLLASLLAGIVAAPIRRISDSTESIAHGDLAQRVQGSHLQELNALADAFNRMAAQLQGSFKQAVASEQTLVAIFDASPVALAVLEARREGGPPLDPRKGRKILNVNHAWERMNGFTREQVLGESSTSLGLWKDDNERTRFSEAVRDGGFVEDFEAVLRRADGSLYTALLSARDVQIGDGYLSILSIEDITEQKLASARLLELNQQLHALFDAAVEVAIIATDPDEYITVFNRGAERMLGYTAAEMLGQPITRFHRSNEIAKCAQELAAHGGVAVDSLRIFAALTRETGSDIRNWSYMRQDGKILRVSLALSAIRTADGSLSGYLGIARDITEQLAAQADTLKLNLQLDNRVRERTRELEASTAQLQHALDNLRHTQDKLVQSEKLASLGSIVAAVAHELNTPIGICVTVASTLQEKTDTLEQQLHAGAIKRSQFEDYLTACGEGVRLLQRGLQRAHELVANFKRVAVDQSSAQRRVFGLQQVMQDVTALLMTSVRKTPFKLEVDVDDRLEMDSFPGALEQIVSNLVNNSLLHGFAGREQGVMRLRAGPDGEQVRLEYSDDGVGMSDDVLHHIFDPFFTTALGKGGSGLGMSICYNLITGPLGGSIEVESTPGHGCRFVIMLPRVAPEHHGGHGPAS</sequence>
<dbReference type="Proteomes" id="UP000192761">
    <property type="component" value="Unassembled WGS sequence"/>
</dbReference>
<evidence type="ECO:0000259" key="10">
    <source>
        <dbReference type="PROSITE" id="PS50113"/>
    </source>
</evidence>
<dbReference type="InterPro" id="IPR004358">
    <property type="entry name" value="Sig_transdc_His_kin-like_C"/>
</dbReference>
<dbReference type="InterPro" id="IPR000014">
    <property type="entry name" value="PAS"/>
</dbReference>
<dbReference type="InterPro" id="IPR035965">
    <property type="entry name" value="PAS-like_dom_sf"/>
</dbReference>
<keyword evidence="7" id="KW-1133">Transmembrane helix</keyword>
<keyword evidence="5" id="KW-0808">Transferase</keyword>
<proteinExistence type="predicted"/>
<dbReference type="SMART" id="SM00304">
    <property type="entry name" value="HAMP"/>
    <property type="match status" value="1"/>
</dbReference>